<evidence type="ECO:0000256" key="4">
    <source>
        <dbReference type="PIRSR" id="PIRSR602401-1"/>
    </source>
</evidence>
<dbReference type="PANTHER" id="PTHR24300">
    <property type="entry name" value="CYTOCHROME P450 508A4-RELATED"/>
    <property type="match status" value="1"/>
</dbReference>
<dbReference type="InParanoid" id="T1EZB3"/>
<dbReference type="GO" id="GO:0005506">
    <property type="term" value="F:iron ion binding"/>
    <property type="evidence" value="ECO:0007669"/>
    <property type="project" value="InterPro"/>
</dbReference>
<dbReference type="EMBL" id="AMQM01002765">
    <property type="status" value="NOT_ANNOTATED_CDS"/>
    <property type="molecule type" value="Genomic_DNA"/>
</dbReference>
<dbReference type="InterPro" id="IPR050182">
    <property type="entry name" value="Cytochrome_P450_fam2"/>
</dbReference>
<dbReference type="InterPro" id="IPR036396">
    <property type="entry name" value="Cyt_P450_sf"/>
</dbReference>
<dbReference type="OrthoDB" id="6141508at2759"/>
<dbReference type="GO" id="GO:0020037">
    <property type="term" value="F:heme binding"/>
    <property type="evidence" value="ECO:0007669"/>
    <property type="project" value="InterPro"/>
</dbReference>
<evidence type="ECO:0008006" key="9">
    <source>
        <dbReference type="Google" id="ProtNLM"/>
    </source>
</evidence>
<evidence type="ECO:0000256" key="2">
    <source>
        <dbReference type="ARBA" id="ARBA00022723"/>
    </source>
</evidence>
<dbReference type="KEGG" id="hro:HELRODRAFT_167367"/>
<evidence type="ECO:0000313" key="7">
    <source>
        <dbReference type="EnsemblMetazoa" id="HelroP167367"/>
    </source>
</evidence>
<dbReference type="PANTHER" id="PTHR24300:SF403">
    <property type="entry name" value="CYTOCHROME P450 306A1"/>
    <property type="match status" value="1"/>
</dbReference>
<evidence type="ECO:0000313" key="6">
    <source>
        <dbReference type="EMBL" id="ESO10862.1"/>
    </source>
</evidence>
<keyword evidence="5" id="KW-0560">Oxidoreductase</keyword>
<dbReference type="InterPro" id="IPR001128">
    <property type="entry name" value="Cyt_P450"/>
</dbReference>
<dbReference type="InterPro" id="IPR017972">
    <property type="entry name" value="Cyt_P450_CS"/>
</dbReference>
<keyword evidence="5" id="KW-0503">Monooxygenase</keyword>
<protein>
    <recommendedName>
        <fullName evidence="9">Cytochrome P450</fullName>
    </recommendedName>
</protein>
<reference evidence="7" key="3">
    <citation type="submission" date="2015-06" db="UniProtKB">
        <authorList>
            <consortium name="EnsemblMetazoa"/>
        </authorList>
    </citation>
    <scope>IDENTIFICATION</scope>
</reference>
<keyword evidence="3 4" id="KW-0408">Iron</keyword>
<dbReference type="EnsemblMetazoa" id="HelroT167367">
    <property type="protein sequence ID" value="HelroP167367"/>
    <property type="gene ID" value="HelroG167367"/>
</dbReference>
<dbReference type="Gene3D" id="1.10.630.10">
    <property type="entry name" value="Cytochrome P450"/>
    <property type="match status" value="1"/>
</dbReference>
<dbReference type="Pfam" id="PF00067">
    <property type="entry name" value="p450"/>
    <property type="match status" value="1"/>
</dbReference>
<keyword evidence="2 4" id="KW-0479">Metal-binding</keyword>
<dbReference type="GO" id="GO:0016705">
    <property type="term" value="F:oxidoreductase activity, acting on paired donors, with incorporation or reduction of molecular oxygen"/>
    <property type="evidence" value="ECO:0007669"/>
    <property type="project" value="InterPro"/>
</dbReference>
<dbReference type="CTD" id="20201913"/>
<reference evidence="8" key="1">
    <citation type="submission" date="2012-12" db="EMBL/GenBank/DDBJ databases">
        <authorList>
            <person name="Hellsten U."/>
            <person name="Grimwood J."/>
            <person name="Chapman J.A."/>
            <person name="Shapiro H."/>
            <person name="Aerts A."/>
            <person name="Otillar R.P."/>
            <person name="Terry A.Y."/>
            <person name="Boore J.L."/>
            <person name="Simakov O."/>
            <person name="Marletaz F."/>
            <person name="Cho S.-J."/>
            <person name="Edsinger-Gonzales E."/>
            <person name="Havlak P."/>
            <person name="Kuo D.-H."/>
            <person name="Larsson T."/>
            <person name="Lv J."/>
            <person name="Arendt D."/>
            <person name="Savage R."/>
            <person name="Osoegawa K."/>
            <person name="de Jong P."/>
            <person name="Lindberg D.R."/>
            <person name="Seaver E.C."/>
            <person name="Weisblat D.A."/>
            <person name="Putnam N.H."/>
            <person name="Grigoriev I.V."/>
            <person name="Rokhsar D.S."/>
        </authorList>
    </citation>
    <scope>NUCLEOTIDE SEQUENCE</scope>
</reference>
<dbReference type="GO" id="GO:0004497">
    <property type="term" value="F:monooxygenase activity"/>
    <property type="evidence" value="ECO:0007669"/>
    <property type="project" value="UniProtKB-KW"/>
</dbReference>
<dbReference type="RefSeq" id="XP_009011131.1">
    <property type="nucleotide sequence ID" value="XM_009012883.1"/>
</dbReference>
<comment type="cofactor">
    <cofactor evidence="4">
        <name>heme</name>
        <dbReference type="ChEBI" id="CHEBI:30413"/>
    </cofactor>
</comment>
<evidence type="ECO:0000313" key="8">
    <source>
        <dbReference type="Proteomes" id="UP000015101"/>
    </source>
</evidence>
<proteinExistence type="inferred from homology"/>
<dbReference type="eggNOG" id="KOG0156">
    <property type="taxonomic scope" value="Eukaryota"/>
</dbReference>
<keyword evidence="4 5" id="KW-0349">Heme</keyword>
<dbReference type="PROSITE" id="PS00086">
    <property type="entry name" value="CYTOCHROME_P450"/>
    <property type="match status" value="1"/>
</dbReference>
<accession>T1EZB3</accession>
<dbReference type="EMBL" id="KB095858">
    <property type="protein sequence ID" value="ESO10862.1"/>
    <property type="molecule type" value="Genomic_DNA"/>
</dbReference>
<name>T1EZB3_HELRO</name>
<comment type="similarity">
    <text evidence="1 5">Belongs to the cytochrome P450 family.</text>
</comment>
<dbReference type="GeneID" id="20201913"/>
<evidence type="ECO:0000256" key="1">
    <source>
        <dbReference type="ARBA" id="ARBA00010617"/>
    </source>
</evidence>
<reference evidence="6 8" key="2">
    <citation type="journal article" date="2013" name="Nature">
        <title>Insights into bilaterian evolution from three spiralian genomes.</title>
        <authorList>
            <person name="Simakov O."/>
            <person name="Marletaz F."/>
            <person name="Cho S.J."/>
            <person name="Edsinger-Gonzales E."/>
            <person name="Havlak P."/>
            <person name="Hellsten U."/>
            <person name="Kuo D.H."/>
            <person name="Larsson T."/>
            <person name="Lv J."/>
            <person name="Arendt D."/>
            <person name="Savage R."/>
            <person name="Osoegawa K."/>
            <person name="de Jong P."/>
            <person name="Grimwood J."/>
            <person name="Chapman J.A."/>
            <person name="Shapiro H."/>
            <person name="Aerts A."/>
            <person name="Otillar R.P."/>
            <person name="Terry A.Y."/>
            <person name="Boore J.L."/>
            <person name="Grigoriev I.V."/>
            <person name="Lindberg D.R."/>
            <person name="Seaver E.C."/>
            <person name="Weisblat D.A."/>
            <person name="Putnam N.H."/>
            <person name="Rokhsar D.S."/>
        </authorList>
    </citation>
    <scope>NUCLEOTIDE SEQUENCE</scope>
</reference>
<evidence type="ECO:0000256" key="3">
    <source>
        <dbReference type="ARBA" id="ARBA00023004"/>
    </source>
</evidence>
<feature type="binding site" description="axial binding residue" evidence="4">
    <location>
        <position position="73"/>
    </location>
    <ligand>
        <name>heme</name>
        <dbReference type="ChEBI" id="CHEBI:30413"/>
    </ligand>
    <ligandPart>
        <name>Fe</name>
        <dbReference type="ChEBI" id="CHEBI:18248"/>
    </ligandPart>
</feature>
<dbReference type="AlphaFoldDB" id="T1EZB3"/>
<dbReference type="OMA" id="FMETTID"/>
<dbReference type="STRING" id="6412.T1EZB3"/>
<gene>
    <name evidence="7" type="primary">20201913</name>
    <name evidence="6" type="ORF">HELRODRAFT_167367</name>
</gene>
<sequence length="128" mass="14919">MTLPHVAMKDSHVMGYFIPKRSTVIGNVHAAHRDPRVWECPDIFNPERFFKENDEMIVNKEHIVPFSLGKRSCFGEILARQEFFLSLTNLVWRFKIFPPEGQEKVNVDDAMDVTVKPSSFKIRLVERS</sequence>
<dbReference type="InterPro" id="IPR002401">
    <property type="entry name" value="Cyt_P450_E_grp-I"/>
</dbReference>
<keyword evidence="8" id="KW-1185">Reference proteome</keyword>
<dbReference type="SUPFAM" id="SSF48264">
    <property type="entry name" value="Cytochrome P450"/>
    <property type="match status" value="1"/>
</dbReference>
<evidence type="ECO:0000256" key="5">
    <source>
        <dbReference type="RuleBase" id="RU000461"/>
    </source>
</evidence>
<dbReference type="Proteomes" id="UP000015101">
    <property type="component" value="Unassembled WGS sequence"/>
</dbReference>
<dbReference type="FunFam" id="1.10.630.10:FF:000221">
    <property type="entry name" value="Uncharacterized protein"/>
    <property type="match status" value="1"/>
</dbReference>
<organism evidence="7 8">
    <name type="scientific">Helobdella robusta</name>
    <name type="common">Californian leech</name>
    <dbReference type="NCBI Taxonomy" id="6412"/>
    <lineage>
        <taxon>Eukaryota</taxon>
        <taxon>Metazoa</taxon>
        <taxon>Spiralia</taxon>
        <taxon>Lophotrochozoa</taxon>
        <taxon>Annelida</taxon>
        <taxon>Clitellata</taxon>
        <taxon>Hirudinea</taxon>
        <taxon>Rhynchobdellida</taxon>
        <taxon>Glossiphoniidae</taxon>
        <taxon>Helobdella</taxon>
    </lineage>
</organism>
<dbReference type="PRINTS" id="PR00463">
    <property type="entry name" value="EP450I"/>
</dbReference>
<dbReference type="HOGENOM" id="CLU_001570_22_2_1"/>